<gene>
    <name evidence="4" type="ORF">DOS84_13735</name>
</gene>
<sequence>MRFYILLYLLTLCAIPTAQAQLKAITDQTDYPFWINLPSQEVLDKKAPIILFLHGKSLSGTNLDRVKRYGVIRAIERGKEIPAIVIAPQVAHGAWNPDKLLKLLEYVQNNYNTDLSRVYVCGMSLGGYGTFDFAGKYPDKITAAVAICGGGNTKDACNLATVPLWVIHGNKDYIVPLSESRKMVKAIQTCKPDANLTFTVVKGGNHGSVESYFREDQIYNWMLSQAKFIP</sequence>
<dbReference type="GO" id="GO:0016787">
    <property type="term" value="F:hydrolase activity"/>
    <property type="evidence" value="ECO:0007669"/>
    <property type="project" value="InterPro"/>
</dbReference>
<accession>A0A2W7UHV4</accession>
<feature type="domain" description="Dienelactone hydrolase" evidence="3">
    <location>
        <begin position="100"/>
        <end position="197"/>
    </location>
</feature>
<dbReference type="Gene3D" id="3.40.50.1820">
    <property type="entry name" value="alpha/beta hydrolase"/>
    <property type="match status" value="1"/>
</dbReference>
<dbReference type="EMBL" id="QKXH01000008">
    <property type="protein sequence ID" value="PZX92925.1"/>
    <property type="molecule type" value="Genomic_DNA"/>
</dbReference>
<dbReference type="InterPro" id="IPR050955">
    <property type="entry name" value="Plant_Biomass_Hydrol_Est"/>
</dbReference>
<dbReference type="Pfam" id="PF01738">
    <property type="entry name" value="DLH"/>
    <property type="match status" value="1"/>
</dbReference>
<name>A0A2W7UHV4_9FLAO</name>
<dbReference type="SUPFAM" id="SSF53474">
    <property type="entry name" value="alpha/beta-Hydrolases"/>
    <property type="match status" value="1"/>
</dbReference>
<keyword evidence="1 2" id="KW-0732">Signal</keyword>
<dbReference type="InterPro" id="IPR002925">
    <property type="entry name" value="Dienelactn_hydro"/>
</dbReference>
<comment type="caution">
    <text evidence="4">The sequence shown here is derived from an EMBL/GenBank/DDBJ whole genome shotgun (WGS) entry which is preliminary data.</text>
</comment>
<dbReference type="InterPro" id="IPR029058">
    <property type="entry name" value="AB_hydrolase_fold"/>
</dbReference>
<reference evidence="4 5" key="1">
    <citation type="submission" date="2018-06" db="EMBL/GenBank/DDBJ databases">
        <title>Flavobacterium sp IMCC34762, genome.</title>
        <authorList>
            <person name="Joung Y."/>
            <person name="Cho J."/>
            <person name="Song J."/>
        </authorList>
    </citation>
    <scope>NUCLEOTIDE SEQUENCE [LARGE SCALE GENOMIC DNA]</scope>
    <source>
        <strain evidence="4 5">IMCC34762</strain>
    </source>
</reference>
<dbReference type="RefSeq" id="WP_111410687.1">
    <property type="nucleotide sequence ID" value="NZ_QKXH01000008.1"/>
</dbReference>
<evidence type="ECO:0000313" key="4">
    <source>
        <dbReference type="EMBL" id="PZX92925.1"/>
    </source>
</evidence>
<keyword evidence="5" id="KW-1185">Reference proteome</keyword>
<dbReference type="PANTHER" id="PTHR43037">
    <property type="entry name" value="UNNAMED PRODUCT-RELATED"/>
    <property type="match status" value="1"/>
</dbReference>
<protein>
    <submittedName>
        <fullName evidence="4">Phospholipase</fullName>
    </submittedName>
</protein>
<evidence type="ECO:0000259" key="3">
    <source>
        <dbReference type="Pfam" id="PF01738"/>
    </source>
</evidence>
<evidence type="ECO:0000313" key="5">
    <source>
        <dbReference type="Proteomes" id="UP000249177"/>
    </source>
</evidence>
<dbReference type="AlphaFoldDB" id="A0A2W7UHV4"/>
<organism evidence="4 5">
    <name type="scientific">Flavobacterium aquariorum</name>
    <dbReference type="NCBI Taxonomy" id="2217670"/>
    <lineage>
        <taxon>Bacteria</taxon>
        <taxon>Pseudomonadati</taxon>
        <taxon>Bacteroidota</taxon>
        <taxon>Flavobacteriia</taxon>
        <taxon>Flavobacteriales</taxon>
        <taxon>Flavobacteriaceae</taxon>
        <taxon>Flavobacterium</taxon>
    </lineage>
</organism>
<proteinExistence type="predicted"/>
<dbReference type="OrthoDB" id="9764953at2"/>
<evidence type="ECO:0000256" key="1">
    <source>
        <dbReference type="ARBA" id="ARBA00022729"/>
    </source>
</evidence>
<dbReference type="PANTHER" id="PTHR43037:SF1">
    <property type="entry name" value="BLL1128 PROTEIN"/>
    <property type="match status" value="1"/>
</dbReference>
<dbReference type="Proteomes" id="UP000249177">
    <property type="component" value="Unassembled WGS sequence"/>
</dbReference>
<evidence type="ECO:0000256" key="2">
    <source>
        <dbReference type="SAM" id="SignalP"/>
    </source>
</evidence>
<feature type="signal peptide" evidence="2">
    <location>
        <begin position="1"/>
        <end position="20"/>
    </location>
</feature>
<feature type="chain" id="PRO_5015868087" evidence="2">
    <location>
        <begin position="21"/>
        <end position="230"/>
    </location>
</feature>